<gene>
    <name evidence="5" type="ORF">K0U00_19880</name>
</gene>
<dbReference type="Pfam" id="PF13739">
    <property type="entry name" value="PdaC"/>
    <property type="match status" value="1"/>
</dbReference>
<dbReference type="InterPro" id="IPR021729">
    <property type="entry name" value="DUF3298"/>
</dbReference>
<protein>
    <submittedName>
        <fullName evidence="5">DUF4163 domain-containing protein</fullName>
    </submittedName>
</protein>
<evidence type="ECO:0000259" key="3">
    <source>
        <dbReference type="Pfam" id="PF11738"/>
    </source>
</evidence>
<evidence type="ECO:0000256" key="1">
    <source>
        <dbReference type="SAM" id="SignalP"/>
    </source>
</evidence>
<dbReference type="InterPro" id="IPR025303">
    <property type="entry name" value="PdaC"/>
</dbReference>
<feature type="domain" description="DUF3298" evidence="3">
    <location>
        <begin position="288"/>
        <end position="360"/>
    </location>
</feature>
<feature type="signal peptide" evidence="1">
    <location>
        <begin position="1"/>
        <end position="27"/>
    </location>
</feature>
<reference evidence="5 6" key="1">
    <citation type="submission" date="2021-07" db="EMBL/GenBank/DDBJ databases">
        <title>Paenibacillus radiodurans sp. nov., isolated from the southeastern edge of Tengger Desert.</title>
        <authorList>
            <person name="Zhang G."/>
        </authorList>
    </citation>
    <scope>NUCLEOTIDE SEQUENCE [LARGE SCALE GENOMIC DNA]</scope>
    <source>
        <strain evidence="5 6">CCM 7311</strain>
    </source>
</reference>
<dbReference type="InterPro" id="IPR036582">
    <property type="entry name" value="Mao_N_sf"/>
</dbReference>
<dbReference type="Gene3D" id="3.30.457.10">
    <property type="entry name" value="Copper amine oxidase-like, N-terminal domain"/>
    <property type="match status" value="1"/>
</dbReference>
<organism evidence="5 6">
    <name type="scientific">Paenibacillus sepulcri</name>
    <dbReference type="NCBI Taxonomy" id="359917"/>
    <lineage>
        <taxon>Bacteria</taxon>
        <taxon>Bacillati</taxon>
        <taxon>Bacillota</taxon>
        <taxon>Bacilli</taxon>
        <taxon>Bacillales</taxon>
        <taxon>Paenibacillaceae</taxon>
        <taxon>Paenibacillus</taxon>
    </lineage>
</organism>
<dbReference type="InterPro" id="IPR012854">
    <property type="entry name" value="Cu_amine_oxidase-like_N"/>
</dbReference>
<evidence type="ECO:0000259" key="2">
    <source>
        <dbReference type="Pfam" id="PF07833"/>
    </source>
</evidence>
<dbReference type="EMBL" id="JAHZIK010000542">
    <property type="protein sequence ID" value="MBW7456297.1"/>
    <property type="molecule type" value="Genomic_DNA"/>
</dbReference>
<dbReference type="InterPro" id="IPR037126">
    <property type="entry name" value="PdaC/RsiV-like_sf"/>
</dbReference>
<dbReference type="Gene3D" id="3.30.565.40">
    <property type="entry name" value="Fervidobacterium nodosum Rt17-B1 like"/>
    <property type="match status" value="1"/>
</dbReference>
<name>A0ABS7C5Y7_9BACL</name>
<comment type="caution">
    <text evidence="5">The sequence shown here is derived from an EMBL/GenBank/DDBJ whole genome shotgun (WGS) entry which is preliminary data.</text>
</comment>
<dbReference type="Gene3D" id="3.90.640.20">
    <property type="entry name" value="Heat-shock cognate protein, ATPase"/>
    <property type="match status" value="1"/>
</dbReference>
<keyword evidence="1" id="KW-0732">Signal</keyword>
<dbReference type="Pfam" id="PF11738">
    <property type="entry name" value="DUF3298"/>
    <property type="match status" value="1"/>
</dbReference>
<dbReference type="Pfam" id="PF07833">
    <property type="entry name" value="Cu_amine_oxidN1"/>
    <property type="match status" value="1"/>
</dbReference>
<proteinExistence type="predicted"/>
<dbReference type="SUPFAM" id="SSF55383">
    <property type="entry name" value="Copper amine oxidase, domain N"/>
    <property type="match status" value="1"/>
</dbReference>
<feature type="domain" description="Copper amine oxidase-like N-terminal" evidence="2">
    <location>
        <begin position="57"/>
        <end position="151"/>
    </location>
</feature>
<evidence type="ECO:0000259" key="4">
    <source>
        <dbReference type="Pfam" id="PF13739"/>
    </source>
</evidence>
<sequence>MKRNNKKKKLLALTLAAAFLASPVALSIADHASAAASSSKFKITAQPFNIEGAKTSIGTINKEGSTYIALRNFNTALGLVTNFDKNTQIAKISGNDRLLEINLKSNAITLNNQLIAGPQVIVQDNTTYLPLRFLLERMGYEIAYEQSTKLIGIHAIQENDLQIQSEVIGADGDGKSLSVYYPVISGYSNVEVQQKINAFLKQEADKHAAAGSTEMDPVVKGNNEILAGDPKAEVRQPSLDGRYTVTYNEKGRLSLYVDYYVYSGGAHGITARVPYTFDLATGDLLSLKDVIEKNANYVSVINNEIKEQIKSRKLSLIAPFETIEANRDYFLNRNGVVIYFTQYEYTAFADGMPEFVIPYSAFK</sequence>
<feature type="chain" id="PRO_5046268555" evidence="1">
    <location>
        <begin position="28"/>
        <end position="363"/>
    </location>
</feature>
<keyword evidence="6" id="KW-1185">Reference proteome</keyword>
<feature type="domain" description="Deacetylase PdaC" evidence="4">
    <location>
        <begin position="177"/>
        <end position="270"/>
    </location>
</feature>
<dbReference type="RefSeq" id="WP_210038724.1">
    <property type="nucleotide sequence ID" value="NZ_JBHLVU010000011.1"/>
</dbReference>
<accession>A0ABS7C5Y7</accession>
<evidence type="ECO:0000313" key="6">
    <source>
        <dbReference type="Proteomes" id="UP001519887"/>
    </source>
</evidence>
<dbReference type="Proteomes" id="UP001519887">
    <property type="component" value="Unassembled WGS sequence"/>
</dbReference>
<evidence type="ECO:0000313" key="5">
    <source>
        <dbReference type="EMBL" id="MBW7456297.1"/>
    </source>
</evidence>